<keyword evidence="1" id="KW-0732">Signal</keyword>
<evidence type="ECO:0000313" key="3">
    <source>
        <dbReference type="Proteomes" id="UP001370758"/>
    </source>
</evidence>
<feature type="signal peptide" evidence="1">
    <location>
        <begin position="1"/>
        <end position="27"/>
    </location>
</feature>
<keyword evidence="3" id="KW-1185">Reference proteome</keyword>
<evidence type="ECO:0000313" key="2">
    <source>
        <dbReference type="EMBL" id="KAK6501373.1"/>
    </source>
</evidence>
<gene>
    <name evidence="2" type="ORF">TWF481_009214</name>
</gene>
<dbReference type="Proteomes" id="UP001370758">
    <property type="component" value="Unassembled WGS sequence"/>
</dbReference>
<feature type="chain" id="PRO_5043799244" evidence="1">
    <location>
        <begin position="28"/>
        <end position="293"/>
    </location>
</feature>
<name>A0AAV9W5M2_9PEZI</name>
<protein>
    <submittedName>
        <fullName evidence="2">Uncharacterized protein</fullName>
    </submittedName>
</protein>
<organism evidence="2 3">
    <name type="scientific">Arthrobotrys musiformis</name>
    <dbReference type="NCBI Taxonomy" id="47236"/>
    <lineage>
        <taxon>Eukaryota</taxon>
        <taxon>Fungi</taxon>
        <taxon>Dikarya</taxon>
        <taxon>Ascomycota</taxon>
        <taxon>Pezizomycotina</taxon>
        <taxon>Orbiliomycetes</taxon>
        <taxon>Orbiliales</taxon>
        <taxon>Orbiliaceae</taxon>
        <taxon>Arthrobotrys</taxon>
    </lineage>
</organism>
<comment type="caution">
    <text evidence="2">The sequence shown here is derived from an EMBL/GenBank/DDBJ whole genome shotgun (WGS) entry which is preliminary data.</text>
</comment>
<evidence type="ECO:0000256" key="1">
    <source>
        <dbReference type="SAM" id="SignalP"/>
    </source>
</evidence>
<proteinExistence type="predicted"/>
<reference evidence="2 3" key="1">
    <citation type="submission" date="2023-08" db="EMBL/GenBank/DDBJ databases">
        <authorList>
            <person name="Palmer J.M."/>
        </authorList>
    </citation>
    <scope>NUCLEOTIDE SEQUENCE [LARGE SCALE GENOMIC DNA]</scope>
    <source>
        <strain evidence="2 3">TWF481</strain>
    </source>
</reference>
<sequence>MAPCLRTRTFGQWLTLAVYALVPLVRADVITIPFQTFKDGLKYSSASTIGPLRTGIANLEKLTTVDYPVELPTGSNSPTSVNKTVSTKLWGLEHGVDQVSEELADSSYLESNQADFDALGNFLERIREKFIAYSTTTIQVPEGFYTTPDPYESSPVDIWSFINGLSKQLVENGGLDDPDASAGRLVSFLFSALLPDSGTITLDFDAFDIRLRTFNRLVNALTDIIDGPTEDIQSFVNMINDYSLDNAFELEVYLTAGYEDVQAMLKAYLDAVSVISWRADELYWELKGQWLDE</sequence>
<dbReference type="EMBL" id="JAVHJL010000006">
    <property type="protein sequence ID" value="KAK6501373.1"/>
    <property type="molecule type" value="Genomic_DNA"/>
</dbReference>
<dbReference type="AlphaFoldDB" id="A0AAV9W5M2"/>
<accession>A0AAV9W5M2</accession>